<proteinExistence type="predicted"/>
<dbReference type="RefSeq" id="WP_344380545.1">
    <property type="nucleotide sequence ID" value="NZ_BAAASQ010000047.1"/>
</dbReference>
<evidence type="ECO:0000313" key="1">
    <source>
        <dbReference type="EMBL" id="MFC4961534.1"/>
    </source>
</evidence>
<reference evidence="2" key="1">
    <citation type="journal article" date="2019" name="Int. J. Syst. Evol. Microbiol.">
        <title>The Global Catalogue of Microorganisms (GCM) 10K type strain sequencing project: providing services to taxonomists for standard genome sequencing and annotation.</title>
        <authorList>
            <consortium name="The Broad Institute Genomics Platform"/>
            <consortium name="The Broad Institute Genome Sequencing Center for Infectious Disease"/>
            <person name="Wu L."/>
            <person name="Ma J."/>
        </authorList>
    </citation>
    <scope>NUCLEOTIDE SEQUENCE [LARGE SCALE GENOMIC DNA]</scope>
    <source>
        <strain evidence="2">CCM 7224</strain>
    </source>
</reference>
<comment type="caution">
    <text evidence="1">The sequence shown here is derived from an EMBL/GenBank/DDBJ whole genome shotgun (WGS) entry which is preliminary data.</text>
</comment>
<dbReference type="Proteomes" id="UP001595834">
    <property type="component" value="Unassembled WGS sequence"/>
</dbReference>
<protein>
    <submittedName>
        <fullName evidence="1">Uncharacterized protein</fullName>
    </submittedName>
</protein>
<name>A0ABV9V039_9ACTN</name>
<accession>A0ABV9V039</accession>
<organism evidence="1 2">
    <name type="scientific">Streptomyces mauvecolor</name>
    <dbReference type="NCBI Taxonomy" id="58345"/>
    <lineage>
        <taxon>Bacteria</taxon>
        <taxon>Bacillati</taxon>
        <taxon>Actinomycetota</taxon>
        <taxon>Actinomycetes</taxon>
        <taxon>Kitasatosporales</taxon>
        <taxon>Streptomycetaceae</taxon>
        <taxon>Streptomyces</taxon>
    </lineage>
</organism>
<dbReference type="EMBL" id="JBHSIZ010000051">
    <property type="protein sequence ID" value="MFC4961534.1"/>
    <property type="molecule type" value="Genomic_DNA"/>
</dbReference>
<keyword evidence="2" id="KW-1185">Reference proteome</keyword>
<sequence length="143" mass="15534">MSGLVFTRSLSTQHGLVAFHDYETEDYPIGSGGEVDSVSLPGSIFATARNDPVGDVEARVYVGEPDMPNGRLVLDRTMVFQSSFLSITRVGDFEEEDVKLPRPGSWNVRVFVEGTPHPHTVALCFDEAEWTAAGGEITTVSAE</sequence>
<gene>
    <name evidence="1" type="ORF">ACFPFX_35160</name>
</gene>
<evidence type="ECO:0000313" key="2">
    <source>
        <dbReference type="Proteomes" id="UP001595834"/>
    </source>
</evidence>